<evidence type="ECO:0000313" key="4">
    <source>
        <dbReference type="Proteomes" id="UP001408789"/>
    </source>
</evidence>
<keyword evidence="4" id="KW-1185">Reference proteome</keyword>
<dbReference type="AlphaFoldDB" id="A0AAP0CPA9"/>
<organism evidence="3 4">
    <name type="scientific">Deinandra increscens subsp. villosa</name>
    <dbReference type="NCBI Taxonomy" id="3103831"/>
    <lineage>
        <taxon>Eukaryota</taxon>
        <taxon>Viridiplantae</taxon>
        <taxon>Streptophyta</taxon>
        <taxon>Embryophyta</taxon>
        <taxon>Tracheophyta</taxon>
        <taxon>Spermatophyta</taxon>
        <taxon>Magnoliopsida</taxon>
        <taxon>eudicotyledons</taxon>
        <taxon>Gunneridae</taxon>
        <taxon>Pentapetalae</taxon>
        <taxon>asterids</taxon>
        <taxon>campanulids</taxon>
        <taxon>Asterales</taxon>
        <taxon>Asteraceae</taxon>
        <taxon>Asteroideae</taxon>
        <taxon>Heliantheae alliance</taxon>
        <taxon>Madieae</taxon>
        <taxon>Madiinae</taxon>
        <taxon>Deinandra</taxon>
    </lineage>
</organism>
<gene>
    <name evidence="3" type="ORF">SSX86_022938</name>
</gene>
<feature type="region of interest" description="Disordered" evidence="1">
    <location>
        <begin position="44"/>
        <end position="99"/>
    </location>
</feature>
<dbReference type="Proteomes" id="UP001408789">
    <property type="component" value="Unassembled WGS sequence"/>
</dbReference>
<feature type="domain" description="Reverse transcriptase Ty1/copia-type" evidence="2">
    <location>
        <begin position="163"/>
        <end position="405"/>
    </location>
</feature>
<dbReference type="EMBL" id="JBCNJP010000023">
    <property type="protein sequence ID" value="KAK9058098.1"/>
    <property type="molecule type" value="Genomic_DNA"/>
</dbReference>
<dbReference type="PANTHER" id="PTHR11439">
    <property type="entry name" value="GAG-POL-RELATED RETROTRANSPOSON"/>
    <property type="match status" value="1"/>
</dbReference>
<name>A0AAP0CPA9_9ASTR</name>
<protein>
    <recommendedName>
        <fullName evidence="2">Reverse transcriptase Ty1/copia-type domain-containing protein</fullName>
    </recommendedName>
</protein>
<reference evidence="3 4" key="1">
    <citation type="submission" date="2024-04" db="EMBL/GenBank/DDBJ databases">
        <title>The reference genome of an endangered Asteraceae, Deinandra increscens subsp. villosa, native to the Central Coast of California.</title>
        <authorList>
            <person name="Guilliams M."/>
            <person name="Hasenstab-Lehman K."/>
            <person name="Meyer R."/>
            <person name="Mcevoy S."/>
        </authorList>
    </citation>
    <scope>NUCLEOTIDE SEQUENCE [LARGE SCALE GENOMIC DNA]</scope>
    <source>
        <tissue evidence="3">Leaf</tissue>
    </source>
</reference>
<feature type="compositionally biased region" description="Low complexity" evidence="1">
    <location>
        <begin position="49"/>
        <end position="81"/>
    </location>
</feature>
<accession>A0AAP0CPA9</accession>
<dbReference type="Pfam" id="PF07727">
    <property type="entry name" value="RVT_2"/>
    <property type="match status" value="1"/>
</dbReference>
<feature type="region of interest" description="Disordered" evidence="1">
    <location>
        <begin position="1"/>
        <end position="24"/>
    </location>
</feature>
<dbReference type="PANTHER" id="PTHR11439:SF455">
    <property type="entry name" value="RLK (RECEPTOR-LIKE PROTEIN KINASE) 8, PUTATIVE-RELATED"/>
    <property type="match status" value="1"/>
</dbReference>
<dbReference type="InterPro" id="IPR013103">
    <property type="entry name" value="RVT_2"/>
</dbReference>
<comment type="caution">
    <text evidence="3">The sequence shown here is derived from an EMBL/GenBank/DDBJ whole genome shotgun (WGS) entry which is preliminary data.</text>
</comment>
<proteinExistence type="predicted"/>
<dbReference type="InterPro" id="IPR043502">
    <property type="entry name" value="DNA/RNA_pol_sf"/>
</dbReference>
<dbReference type="SUPFAM" id="SSF56672">
    <property type="entry name" value="DNA/RNA polymerases"/>
    <property type="match status" value="1"/>
</dbReference>
<evidence type="ECO:0000256" key="1">
    <source>
        <dbReference type="SAM" id="MobiDB-lite"/>
    </source>
</evidence>
<evidence type="ECO:0000259" key="2">
    <source>
        <dbReference type="Pfam" id="PF07727"/>
    </source>
</evidence>
<evidence type="ECO:0000313" key="3">
    <source>
        <dbReference type="EMBL" id="KAK9058098.1"/>
    </source>
</evidence>
<sequence length="546" mass="60613">MSTFLESFPSPPIPKFDFNPPAPSKISSIPTPCPACLPHEPTYPIPHLTTPMPSPLSSPSSSSPSSPSTPSSPSSTISSPHEPSPTPVPHLSQPPVAPSHPMITRAKAGIFKPKHQADLAYVNSHPFYYSLFSQQVPKGFKSAAKNPLWMRAMEEEMSALRCNGTWTLVPRPNNVNIVGSKWIFRTKYLPDGTVDKHKARLVAQGFTQIPGLDFTHTFSPVVKAATIRIVLSLAVINNCPLHQLDVKNAFLNGNLGETIFMEQPPGFLDDRFPHYVCKLNKALYGLKQAPRAWFQRLSTFLLQNGFTCSKSDTSLFIFKKGSCIMYLLVYVDDLILTGSHSNTIRSFIFRLHKEFATKDMGNLSYFMGLEATHDSHGLFLSQSKYAHDIVAKANLLEAKPFHTPLATSTILTKDGTPFSNPTMYRFLVGALQYLTITRPDISFAVNQVSQFLQNPTEEHFQSVKRILRYVKGTLSFGLHFSKPKNTNILGYSDADWARCIETCRSTYGYSILLAGTLSLGVLRSNLQLPALAVNLNIVPWLTLLLK</sequence>